<proteinExistence type="predicted"/>
<dbReference type="GeneID" id="24366733"/>
<dbReference type="EMBL" id="KP797973">
    <property type="protein sequence ID" value="AJQ21007.1"/>
    <property type="molecule type" value="Genomic_DNA"/>
</dbReference>
<protein>
    <submittedName>
        <fullName evidence="1">Uncharacterized protein</fullName>
    </submittedName>
</protein>
<dbReference type="RefSeq" id="YP_009140365.1">
    <property type="nucleotide sequence ID" value="NC_027119.1"/>
</dbReference>
<keyword evidence="2" id="KW-1185">Reference proteome</keyword>
<name>A0A0C5PVC9_9CAUD</name>
<accession>A0A0C5PVC9</accession>
<reference evidence="1 2" key="1">
    <citation type="journal article" date="2015" name="Genome Announc.">
        <title>Genome Sequence of Salmonella enterica Phage Det7.</title>
        <authorList>
            <person name="Casjens S.R."/>
            <person name="Jacobs-Sera D."/>
            <person name="Hatfull G.F."/>
            <person name="Hendrix R.W."/>
        </authorList>
    </citation>
    <scope>NUCLEOTIDE SEQUENCE [LARGE SCALE GENOMIC DNA]</scope>
</reference>
<evidence type="ECO:0000313" key="1">
    <source>
        <dbReference type="EMBL" id="AJQ21007.1"/>
    </source>
</evidence>
<sequence length="124" mass="14332">MMKNFAQELQTTIDQAQIWEAMGIVEKAVDIFVCKMKKQLVSQANRGVEIDDMVYAVGGHRFDEILTAFQQAYKSQKYPTDKQVEKFKTLLVASLLKEGLKFELHKDERTDVVTMRFTVHTNDI</sequence>
<evidence type="ECO:0000313" key="2">
    <source>
        <dbReference type="Proteomes" id="UP000032405"/>
    </source>
</evidence>
<dbReference type="KEGG" id="vg:24366733"/>
<organism evidence="1 2">
    <name type="scientific">Salmonella phage Det7</name>
    <dbReference type="NCBI Taxonomy" id="454798"/>
    <lineage>
        <taxon>Viruses</taxon>
        <taxon>Duplodnaviria</taxon>
        <taxon>Heunggongvirae</taxon>
        <taxon>Uroviricota</taxon>
        <taxon>Caudoviricetes</taxon>
        <taxon>Pantevenvirales</taxon>
        <taxon>Ackermannviridae</taxon>
        <taxon>Cvivirinae</taxon>
        <taxon>Kuttervirus</taxon>
        <taxon>Kuttervirus Det7</taxon>
    </lineage>
</organism>
<gene>
    <name evidence="1" type="primary">188</name>
    <name evidence="1" type="ORF">DET7_188</name>
</gene>
<dbReference type="Proteomes" id="UP000032405">
    <property type="component" value="Segment"/>
</dbReference>